<dbReference type="OrthoDB" id="9793589at2"/>
<evidence type="ECO:0000256" key="6">
    <source>
        <dbReference type="ARBA" id="ARBA00023136"/>
    </source>
</evidence>
<feature type="transmembrane region" description="Helical" evidence="7">
    <location>
        <begin position="209"/>
        <end position="234"/>
    </location>
</feature>
<dbReference type="GO" id="GO:0015297">
    <property type="term" value="F:antiporter activity"/>
    <property type="evidence" value="ECO:0007669"/>
    <property type="project" value="InterPro"/>
</dbReference>
<dbReference type="PANTHER" id="PTHR32468:SF0">
    <property type="entry name" value="K(+)_H(+) ANTIPORTER 1"/>
    <property type="match status" value="1"/>
</dbReference>
<dbReference type="Gene3D" id="1.20.1530.20">
    <property type="match status" value="1"/>
</dbReference>
<feature type="transmembrane region" description="Helical" evidence="7">
    <location>
        <begin position="17"/>
        <end position="35"/>
    </location>
</feature>
<evidence type="ECO:0000256" key="1">
    <source>
        <dbReference type="ARBA" id="ARBA00004141"/>
    </source>
</evidence>
<proteinExistence type="predicted"/>
<dbReference type="AlphaFoldDB" id="A0A4R2RB05"/>
<feature type="transmembrane region" description="Helical" evidence="7">
    <location>
        <begin position="299"/>
        <end position="317"/>
    </location>
</feature>
<keyword evidence="4 7" id="KW-1133">Transmembrane helix</keyword>
<feature type="transmembrane region" description="Helical" evidence="7">
    <location>
        <begin position="145"/>
        <end position="168"/>
    </location>
</feature>
<feature type="domain" description="Cation/H+ exchanger transmembrane" evidence="8">
    <location>
        <begin position="27"/>
        <end position="415"/>
    </location>
</feature>
<keyword evidence="6 7" id="KW-0472">Membrane</keyword>
<comment type="subcellular location">
    <subcellularLocation>
        <location evidence="1">Membrane</location>
        <topology evidence="1">Multi-pass membrane protein</topology>
    </subcellularLocation>
</comment>
<dbReference type="RefSeq" id="WP_132875431.1">
    <property type="nucleotide sequence ID" value="NZ_SLXQ01000001.1"/>
</dbReference>
<evidence type="ECO:0000256" key="2">
    <source>
        <dbReference type="ARBA" id="ARBA00022448"/>
    </source>
</evidence>
<feature type="transmembrane region" description="Helical" evidence="7">
    <location>
        <begin position="329"/>
        <end position="349"/>
    </location>
</feature>
<feature type="transmembrane region" description="Helical" evidence="7">
    <location>
        <begin position="180"/>
        <end position="203"/>
    </location>
</feature>
<evidence type="ECO:0000256" key="3">
    <source>
        <dbReference type="ARBA" id="ARBA00022692"/>
    </source>
</evidence>
<keyword evidence="2" id="KW-0813">Transport</keyword>
<evidence type="ECO:0000259" key="8">
    <source>
        <dbReference type="Pfam" id="PF00999"/>
    </source>
</evidence>
<dbReference type="PANTHER" id="PTHR32468">
    <property type="entry name" value="CATION/H + ANTIPORTER"/>
    <property type="match status" value="1"/>
</dbReference>
<name>A0A4R2RB05_9PSEU</name>
<feature type="transmembrane region" description="Helical" evidence="7">
    <location>
        <begin position="77"/>
        <end position="97"/>
    </location>
</feature>
<organism evidence="9 10">
    <name type="scientific">Tamaricihabitans halophyticus</name>
    <dbReference type="NCBI Taxonomy" id="1262583"/>
    <lineage>
        <taxon>Bacteria</taxon>
        <taxon>Bacillati</taxon>
        <taxon>Actinomycetota</taxon>
        <taxon>Actinomycetes</taxon>
        <taxon>Pseudonocardiales</taxon>
        <taxon>Pseudonocardiaceae</taxon>
        <taxon>Tamaricihabitans</taxon>
    </lineage>
</organism>
<sequence length="426" mass="45762">MNLAAGDAGGEELVLQLLYQLMLILVVTRIVVWLVRKLGQTDVSGEILAGLILGPSLLGALIPGLTEGLFTDETAPILNGLAQLGLVLLMFQIGLEFEFRDVIRNGKKTMFTVSAVGIAAPFTADFFTAPFFHRMLPEDNVPDLLGFRLFFAVALSITAIPILGRIFVELGLTHSRTAAVVIGAASIEDIIGWLLLGAVSMIVVGGLDAWWIITHLAGLAGYIALLYFVVRPLLNRYLSNVLRRDARLGSTAIPVVLVVLFGSAAISSNLNVFAIIGGFLLGVALHDNREFADQWRLRVSPLVYSLLLPIFFAYTGVRTDIGSLGDAQEFLILLLVLVIAFGTKLGGCYGAARLVGEPHRVASTIAVAMNTRALMGLVALNIGMELGVVPPSMYTKLVLMAVVSTFVATPVIRHLTRSEQRVTATI</sequence>
<evidence type="ECO:0000313" key="10">
    <source>
        <dbReference type="Proteomes" id="UP000294911"/>
    </source>
</evidence>
<dbReference type="GO" id="GO:0016020">
    <property type="term" value="C:membrane"/>
    <property type="evidence" value="ECO:0007669"/>
    <property type="project" value="UniProtKB-SubCell"/>
</dbReference>
<evidence type="ECO:0000256" key="5">
    <source>
        <dbReference type="ARBA" id="ARBA00023065"/>
    </source>
</evidence>
<keyword evidence="3 7" id="KW-0812">Transmembrane</keyword>
<dbReference type="EMBL" id="SLXQ01000001">
    <property type="protein sequence ID" value="TCP56891.1"/>
    <property type="molecule type" value="Genomic_DNA"/>
</dbReference>
<gene>
    <name evidence="9" type="ORF">EV191_101840</name>
</gene>
<keyword evidence="5" id="KW-0406">Ion transport</keyword>
<feature type="transmembrane region" description="Helical" evidence="7">
    <location>
        <begin position="394"/>
        <end position="412"/>
    </location>
</feature>
<evidence type="ECO:0000313" key="9">
    <source>
        <dbReference type="EMBL" id="TCP56891.1"/>
    </source>
</evidence>
<dbReference type="InterPro" id="IPR006153">
    <property type="entry name" value="Cation/H_exchanger_TM"/>
</dbReference>
<keyword evidence="10" id="KW-1185">Reference proteome</keyword>
<dbReference type="GO" id="GO:1902600">
    <property type="term" value="P:proton transmembrane transport"/>
    <property type="evidence" value="ECO:0007669"/>
    <property type="project" value="InterPro"/>
</dbReference>
<dbReference type="Pfam" id="PF00999">
    <property type="entry name" value="Na_H_Exchanger"/>
    <property type="match status" value="1"/>
</dbReference>
<comment type="caution">
    <text evidence="9">The sequence shown here is derived from an EMBL/GenBank/DDBJ whole genome shotgun (WGS) entry which is preliminary data.</text>
</comment>
<dbReference type="InterPro" id="IPR050794">
    <property type="entry name" value="CPA2_transporter"/>
</dbReference>
<dbReference type="InterPro" id="IPR038770">
    <property type="entry name" value="Na+/solute_symporter_sf"/>
</dbReference>
<feature type="transmembrane region" description="Helical" evidence="7">
    <location>
        <begin position="47"/>
        <end position="65"/>
    </location>
</feature>
<accession>A0A4R2RB05</accession>
<reference evidence="9 10" key="1">
    <citation type="submission" date="2019-03" db="EMBL/GenBank/DDBJ databases">
        <title>Genomic Encyclopedia of Type Strains, Phase IV (KMG-IV): sequencing the most valuable type-strain genomes for metagenomic binning, comparative biology and taxonomic classification.</title>
        <authorList>
            <person name="Goeker M."/>
        </authorList>
    </citation>
    <scope>NUCLEOTIDE SEQUENCE [LARGE SCALE GENOMIC DNA]</scope>
    <source>
        <strain evidence="9 10">DSM 45765</strain>
    </source>
</reference>
<evidence type="ECO:0000256" key="7">
    <source>
        <dbReference type="SAM" id="Phobius"/>
    </source>
</evidence>
<dbReference type="Proteomes" id="UP000294911">
    <property type="component" value="Unassembled WGS sequence"/>
</dbReference>
<protein>
    <submittedName>
        <fullName evidence="9">Transporter (CPA2 family)</fullName>
    </submittedName>
</protein>
<feature type="transmembrane region" description="Helical" evidence="7">
    <location>
        <begin position="109"/>
        <end position="133"/>
    </location>
</feature>
<evidence type="ECO:0000256" key="4">
    <source>
        <dbReference type="ARBA" id="ARBA00022989"/>
    </source>
</evidence>